<dbReference type="Gene3D" id="3.40.50.1820">
    <property type="entry name" value="alpha/beta hydrolase"/>
    <property type="match status" value="1"/>
</dbReference>
<protein>
    <submittedName>
        <fullName evidence="2">PE-PPE domain-containing protein</fullName>
    </submittedName>
</protein>
<proteinExistence type="predicted"/>
<sequence length="257" mass="27811">MISVLTCRGTGELFGSPDNMLSAVTRQLDPAIYEIGPDIDYPAAIGPANPQHNPFGCTEQQSISQGVAALVKAIHATPNRVGILGYSLGAEVVTRFLEAKARGEYPDCEVEWAATIANPMRREGDSIDPNPVGFGISGQHATWPDEIPTWEVAHPADGITSCPPDSPLRNLADTVSAFGFADMGGWTADLAERIRRNRWQAARFGSWTHPLRIWELWSQAAALMQGYLTGGAHTTAYLAGGYCDRLATILNRHPERG</sequence>
<dbReference type="Proteomes" id="UP000683310">
    <property type="component" value="Chromosome"/>
</dbReference>
<evidence type="ECO:0000259" key="1">
    <source>
        <dbReference type="Pfam" id="PF08237"/>
    </source>
</evidence>
<feature type="domain" description="PE-PPE" evidence="1">
    <location>
        <begin position="39"/>
        <end position="180"/>
    </location>
</feature>
<dbReference type="InterPro" id="IPR013228">
    <property type="entry name" value="PE-PPE_C"/>
</dbReference>
<evidence type="ECO:0000313" key="2">
    <source>
        <dbReference type="EMBL" id="QVI22664.1"/>
    </source>
</evidence>
<dbReference type="SUPFAM" id="SSF53474">
    <property type="entry name" value="alpha/beta-Hydrolases"/>
    <property type="match status" value="1"/>
</dbReference>
<reference evidence="2 3" key="1">
    <citation type="submission" date="2021-04" db="EMBL/GenBank/DDBJ databases">
        <title>Nocardia tengchongensis.</title>
        <authorList>
            <person name="Zhuang k."/>
            <person name="Ran Y."/>
            <person name="Li W."/>
        </authorList>
    </citation>
    <scope>NUCLEOTIDE SEQUENCE [LARGE SCALE GENOMIC DNA]</scope>
    <source>
        <strain evidence="2 3">CFH S0057</strain>
    </source>
</reference>
<keyword evidence="3" id="KW-1185">Reference proteome</keyword>
<dbReference type="EMBL" id="CP074371">
    <property type="protein sequence ID" value="QVI22664.1"/>
    <property type="molecule type" value="Genomic_DNA"/>
</dbReference>
<organism evidence="2 3">
    <name type="scientific">Nocardia tengchongensis</name>
    <dbReference type="NCBI Taxonomy" id="2055889"/>
    <lineage>
        <taxon>Bacteria</taxon>
        <taxon>Bacillati</taxon>
        <taxon>Actinomycetota</taxon>
        <taxon>Actinomycetes</taxon>
        <taxon>Mycobacteriales</taxon>
        <taxon>Nocardiaceae</taxon>
        <taxon>Nocardia</taxon>
    </lineage>
</organism>
<dbReference type="InterPro" id="IPR029058">
    <property type="entry name" value="AB_hydrolase_fold"/>
</dbReference>
<evidence type="ECO:0000313" key="3">
    <source>
        <dbReference type="Proteomes" id="UP000683310"/>
    </source>
</evidence>
<dbReference type="Pfam" id="PF08237">
    <property type="entry name" value="PE-PPE"/>
    <property type="match status" value="1"/>
</dbReference>
<accession>A0ABX8CSZ9</accession>
<gene>
    <name evidence="2" type="ORF">KHQ06_06500</name>
</gene>
<name>A0ABX8CSZ9_9NOCA</name>